<dbReference type="InterPro" id="IPR018649">
    <property type="entry name" value="SHOCT"/>
</dbReference>
<sequence>MFWYDHGMGGWGWVAVSLGILLAVLAVAAVVLLLRSVDRFPPGPSQPPAAPSAEQVLAERFARGEIDEEEYERRLTELRAHGPGRDRPGPGDS</sequence>
<organism evidence="4 5">
    <name type="scientific">Streptomyces virginiae</name>
    <name type="common">Streptomyces cinnamonensis</name>
    <dbReference type="NCBI Taxonomy" id="1961"/>
    <lineage>
        <taxon>Bacteria</taxon>
        <taxon>Bacillati</taxon>
        <taxon>Actinomycetota</taxon>
        <taxon>Actinomycetes</taxon>
        <taxon>Kitasatosporales</taxon>
        <taxon>Streptomycetaceae</taxon>
        <taxon>Streptomyces</taxon>
    </lineage>
</organism>
<keyword evidence="5" id="KW-1185">Reference proteome</keyword>
<gene>
    <name evidence="4" type="ORF">OG517_38125</name>
</gene>
<name>A0ABZ1TNE7_STRVG</name>
<evidence type="ECO:0000313" key="4">
    <source>
        <dbReference type="EMBL" id="WUQ16777.1"/>
    </source>
</evidence>
<dbReference type="RefSeq" id="WP_328965034.1">
    <property type="nucleotide sequence ID" value="NZ_CP108090.1"/>
</dbReference>
<dbReference type="Proteomes" id="UP001432039">
    <property type="component" value="Chromosome"/>
</dbReference>
<dbReference type="EMBL" id="CP108090">
    <property type="protein sequence ID" value="WUQ16777.1"/>
    <property type="molecule type" value="Genomic_DNA"/>
</dbReference>
<feature type="transmembrane region" description="Helical" evidence="2">
    <location>
        <begin position="12"/>
        <end position="34"/>
    </location>
</feature>
<reference evidence="4" key="1">
    <citation type="submission" date="2022-10" db="EMBL/GenBank/DDBJ databases">
        <title>The complete genomes of actinobacterial strains from the NBC collection.</title>
        <authorList>
            <person name="Joergensen T.S."/>
            <person name="Alvarez Arevalo M."/>
            <person name="Sterndorff E.B."/>
            <person name="Faurdal D."/>
            <person name="Vuksanovic O."/>
            <person name="Mourched A.-S."/>
            <person name="Charusanti P."/>
            <person name="Shaw S."/>
            <person name="Blin K."/>
            <person name="Weber T."/>
        </authorList>
    </citation>
    <scope>NUCLEOTIDE SEQUENCE</scope>
    <source>
        <strain evidence="4">NBC_00248</strain>
    </source>
</reference>
<keyword evidence="2" id="KW-1133">Transmembrane helix</keyword>
<evidence type="ECO:0000256" key="2">
    <source>
        <dbReference type="SAM" id="Phobius"/>
    </source>
</evidence>
<keyword evidence="2" id="KW-0472">Membrane</keyword>
<feature type="domain" description="SHOCT" evidence="3">
    <location>
        <begin position="53"/>
        <end position="78"/>
    </location>
</feature>
<evidence type="ECO:0000313" key="5">
    <source>
        <dbReference type="Proteomes" id="UP001432039"/>
    </source>
</evidence>
<keyword evidence="2" id="KW-0812">Transmembrane</keyword>
<dbReference type="Pfam" id="PF09851">
    <property type="entry name" value="SHOCT"/>
    <property type="match status" value="1"/>
</dbReference>
<accession>A0ABZ1TNE7</accession>
<evidence type="ECO:0000256" key="1">
    <source>
        <dbReference type="SAM" id="MobiDB-lite"/>
    </source>
</evidence>
<evidence type="ECO:0000259" key="3">
    <source>
        <dbReference type="Pfam" id="PF09851"/>
    </source>
</evidence>
<protein>
    <submittedName>
        <fullName evidence="4">SHOCT domain-containing protein</fullName>
    </submittedName>
</protein>
<proteinExistence type="predicted"/>
<feature type="region of interest" description="Disordered" evidence="1">
    <location>
        <begin position="74"/>
        <end position="93"/>
    </location>
</feature>